<dbReference type="RefSeq" id="WP_136928112.1">
    <property type="nucleotide sequence ID" value="NZ_SSMQ01000005.1"/>
</dbReference>
<reference evidence="1 2" key="1">
    <citation type="submission" date="2019-04" db="EMBL/GenBank/DDBJ databases">
        <authorList>
            <person name="Li Y."/>
            <person name="Wang J."/>
        </authorList>
    </citation>
    <scope>NUCLEOTIDE SEQUENCE [LARGE SCALE GENOMIC DNA]</scope>
    <source>
        <strain evidence="1 2">DSM 14668</strain>
    </source>
</reference>
<accession>A0A4U1JHE9</accession>
<organism evidence="1 2">
    <name type="scientific">Polyangium fumosum</name>
    <dbReference type="NCBI Taxonomy" id="889272"/>
    <lineage>
        <taxon>Bacteria</taxon>
        <taxon>Pseudomonadati</taxon>
        <taxon>Myxococcota</taxon>
        <taxon>Polyangia</taxon>
        <taxon>Polyangiales</taxon>
        <taxon>Polyangiaceae</taxon>
        <taxon>Polyangium</taxon>
    </lineage>
</organism>
<sequence length="627" mass="69295">MAQAFPSILAVLATCTALLGCCRPPPCLSGACPQVGFATPDEMFRLVRRELERSEAATPLVGAHILEKLPWLFPDVSNLHDEPRCRLDLVDAASAATFDETPVVFSRWLIGCIRAVGDLQSTRDVMDAKTVYLRRLAELDEARLSAYQFSPGESGPSPPKSYVRYAALSMLVSDGIPLHEAEALFRRLQTSADDRTAWILHDKVMSYLGTAIYRTPWHAIDDQAKGLFRSWLPDMQRRLQGPPDPLSLEIVLQRMLPLGVFSTKLGLTDEARKLLEGVIAARGEFPLTRGIPGAARDLAVTARLALFDLETPHTSTSVRTLLPSPARKVFRPDEEWLRDPAPARPPASAVAARMRDLDGELLELKFSYGRCHVLREQAIWVLPGDADRLFDRMVAPLSQGSKVAFSSEAFCRMRAATGIRAAPESKRVGLVLRWLRARPADIAEWDPTGDNTHSMIGPDTDKRQVQTRAASVMSENIEWVEHHAELRAWLSEQAQRRNPSTGHAEHGYVWEELQPAYERLLAFHASGHPGASVEVGRAIVRTWIESARARLATESDAASYSSALALRLFALGDFAVRFGLRDEAQALFDDMAKRVVPPPAEDSLGLHLSLAHDATVASLLMSFTLSQ</sequence>
<evidence type="ECO:0000313" key="2">
    <source>
        <dbReference type="Proteomes" id="UP000309215"/>
    </source>
</evidence>
<gene>
    <name evidence="1" type="ORF">E8A74_06815</name>
</gene>
<keyword evidence="2" id="KW-1185">Reference proteome</keyword>
<proteinExistence type="predicted"/>
<comment type="caution">
    <text evidence="1">The sequence shown here is derived from an EMBL/GenBank/DDBJ whole genome shotgun (WGS) entry which is preliminary data.</text>
</comment>
<dbReference type="AlphaFoldDB" id="A0A4U1JHE9"/>
<dbReference type="Proteomes" id="UP000309215">
    <property type="component" value="Unassembled WGS sequence"/>
</dbReference>
<evidence type="ECO:0000313" key="1">
    <source>
        <dbReference type="EMBL" id="TKD11838.1"/>
    </source>
</evidence>
<protein>
    <submittedName>
        <fullName evidence="1">Uncharacterized protein</fullName>
    </submittedName>
</protein>
<name>A0A4U1JHE9_9BACT</name>
<dbReference type="EMBL" id="SSMQ01000005">
    <property type="protein sequence ID" value="TKD11838.1"/>
    <property type="molecule type" value="Genomic_DNA"/>
</dbReference>